<keyword evidence="6" id="KW-1185">Reference proteome</keyword>
<evidence type="ECO:0000259" key="4">
    <source>
        <dbReference type="Pfam" id="PF24850"/>
    </source>
</evidence>
<evidence type="ECO:0000256" key="2">
    <source>
        <dbReference type="HAMAP-Rule" id="MF_01867"/>
    </source>
</evidence>
<proteinExistence type="inferred from homology"/>
<dbReference type="InterPro" id="IPR011199">
    <property type="entry name" value="Bacillithiol_biosynth_BshC"/>
</dbReference>
<dbReference type="OrthoDB" id="9765151at2"/>
<evidence type="ECO:0000256" key="1">
    <source>
        <dbReference type="ARBA" id="ARBA00022598"/>
    </source>
</evidence>
<dbReference type="GO" id="GO:0016874">
    <property type="term" value="F:ligase activity"/>
    <property type="evidence" value="ECO:0007669"/>
    <property type="project" value="UniProtKB-UniRule"/>
</dbReference>
<evidence type="ECO:0000313" key="6">
    <source>
        <dbReference type="Proteomes" id="UP000321436"/>
    </source>
</evidence>
<dbReference type="Proteomes" id="UP000321436">
    <property type="component" value="Unassembled WGS sequence"/>
</dbReference>
<dbReference type="EC" id="6.-.-.-" evidence="2"/>
<dbReference type="NCBIfam" id="TIGR03998">
    <property type="entry name" value="thiol_BshC"/>
    <property type="match status" value="1"/>
</dbReference>
<sequence length="553" mass="63231">MVTSICLIFVHSNFEEVINHIQPVFSHHYLPFADTGYCSPIIADFLAARPPLRPFYAYTPVDPDFGRAIAEKSAQPLRRDLLAEALYQQYGKIEMKEEVRANIGLLQASNTFTVCTAHQPNIFTGYLYFVYKILQTIGLSRELQMKHPGHHFVPVYYMGSEDADLDELGSINLNGKKLTWNTAQTGAVGRMDTKGLEALIDQVADSIGYAPFAGELLEMLRKAYLGHSNVQEATLSLVNDLFGQYGLVVLIPDSPLFKQQLIPVMEEELWQQSSAGIVGRTIGKLAENYKVQANPREINLFYLKDDQRERIVRDGELWKILHTSLSFNGEQLKKELYEHPERFSPNVILRGILQETILPNVAFIGGGGEVAYWLELKDLFHHHKVPYPVILLRNSFLWIKQEQQQRLAKLGIGVEALFEDTELLVNRFVFERTNAALVLRDEYAAVEKLFNELEEKARSIDITLVASVNAERSRAVKSIGKLEHKFLRAEKRKFAWQTDQIRALKEQLFPAGSLQERKENFMPYYAEYGPAYFEHLLKALRPVTDQFCVIREC</sequence>
<dbReference type="EMBL" id="BKAU01000004">
    <property type="protein sequence ID" value="GEP97279.1"/>
    <property type="molecule type" value="Genomic_DNA"/>
</dbReference>
<evidence type="ECO:0000313" key="5">
    <source>
        <dbReference type="EMBL" id="GEP97279.1"/>
    </source>
</evidence>
<dbReference type="HAMAP" id="MF_01867">
    <property type="entry name" value="BshC"/>
    <property type="match status" value="1"/>
</dbReference>
<feature type="domain" description="Bacillithiol biosynthesis BshC C-terminal coiled-coil" evidence="4">
    <location>
        <begin position="397"/>
        <end position="551"/>
    </location>
</feature>
<evidence type="ECO:0000259" key="3">
    <source>
        <dbReference type="Pfam" id="PF10079"/>
    </source>
</evidence>
<keyword evidence="1 2" id="KW-0436">Ligase</keyword>
<gene>
    <name evidence="2 5" type="primary">bshC</name>
    <name evidence="5" type="ORF">CCY01nite_35390</name>
</gene>
<organism evidence="5 6">
    <name type="scientific">Chitinophaga cymbidii</name>
    <dbReference type="NCBI Taxonomy" id="1096750"/>
    <lineage>
        <taxon>Bacteria</taxon>
        <taxon>Pseudomonadati</taxon>
        <taxon>Bacteroidota</taxon>
        <taxon>Chitinophagia</taxon>
        <taxon>Chitinophagales</taxon>
        <taxon>Chitinophagaceae</taxon>
        <taxon>Chitinophaga</taxon>
    </lineage>
</organism>
<reference evidence="5 6" key="1">
    <citation type="submission" date="2019-07" db="EMBL/GenBank/DDBJ databases">
        <title>Whole genome shotgun sequence of Chitinophaga cymbidii NBRC 109752.</title>
        <authorList>
            <person name="Hosoyama A."/>
            <person name="Uohara A."/>
            <person name="Ohji S."/>
            <person name="Ichikawa N."/>
        </authorList>
    </citation>
    <scope>NUCLEOTIDE SEQUENCE [LARGE SCALE GENOMIC DNA]</scope>
    <source>
        <strain evidence="5 6">NBRC 109752</strain>
    </source>
</reference>
<accession>A0A512RNM3</accession>
<dbReference type="Pfam" id="PF10079">
    <property type="entry name" value="Rossmann-like_BshC"/>
    <property type="match status" value="1"/>
</dbReference>
<dbReference type="Pfam" id="PF24850">
    <property type="entry name" value="CC_BshC"/>
    <property type="match status" value="1"/>
</dbReference>
<protein>
    <recommendedName>
        <fullName evidence="2">Putative cysteine ligase BshC</fullName>
        <ecNumber evidence="2">6.-.-.-</ecNumber>
    </recommendedName>
</protein>
<feature type="domain" description="Bacillithiol biosynthesis BshC N-terminal Rossmann-like" evidence="3">
    <location>
        <begin position="29"/>
        <end position="394"/>
    </location>
</feature>
<name>A0A512RNM3_9BACT</name>
<dbReference type="AlphaFoldDB" id="A0A512RNM3"/>
<comment type="caution">
    <text evidence="5">The sequence shown here is derived from an EMBL/GenBank/DDBJ whole genome shotgun (WGS) entry which is preliminary data.</text>
</comment>
<dbReference type="InterPro" id="IPR055398">
    <property type="entry name" value="Rossmann-like_BshC"/>
</dbReference>
<comment type="similarity">
    <text evidence="2">Belongs to the BshC family.</text>
</comment>
<dbReference type="InterPro" id="IPR055399">
    <property type="entry name" value="CC_BshC"/>
</dbReference>